<dbReference type="Gene3D" id="2.60.120.650">
    <property type="entry name" value="Cupin"/>
    <property type="match status" value="1"/>
</dbReference>
<evidence type="ECO:0000259" key="9">
    <source>
        <dbReference type="PROSITE" id="PS51184"/>
    </source>
</evidence>
<dbReference type="GO" id="GO:0046872">
    <property type="term" value="F:metal ion binding"/>
    <property type="evidence" value="ECO:0007669"/>
    <property type="project" value="UniProtKB-KW"/>
</dbReference>
<dbReference type="GO" id="GO:0051864">
    <property type="term" value="F:histone H3K36 demethylase activity"/>
    <property type="evidence" value="ECO:0007669"/>
    <property type="project" value="TreeGrafter"/>
</dbReference>
<evidence type="ECO:0000313" key="10">
    <source>
        <dbReference type="EMBL" id="KAK9736222.1"/>
    </source>
</evidence>
<evidence type="ECO:0000256" key="3">
    <source>
        <dbReference type="ARBA" id="ARBA00022723"/>
    </source>
</evidence>
<keyword evidence="7" id="KW-0175">Coiled coil</keyword>
<feature type="coiled-coil region" evidence="7">
    <location>
        <begin position="560"/>
        <end position="629"/>
    </location>
</feature>
<dbReference type="Pfam" id="PF05529">
    <property type="entry name" value="Bap31"/>
    <property type="match status" value="1"/>
</dbReference>
<dbReference type="Proteomes" id="UP001458880">
    <property type="component" value="Unassembled WGS sequence"/>
</dbReference>
<comment type="caution">
    <text evidence="10">The sequence shown here is derived from an EMBL/GenBank/DDBJ whole genome shotgun (WGS) entry which is preliminary data.</text>
</comment>
<keyword evidence="5" id="KW-0408">Iron</keyword>
<dbReference type="Gene3D" id="1.20.5.110">
    <property type="match status" value="1"/>
</dbReference>
<dbReference type="GO" id="GO:0005634">
    <property type="term" value="C:nucleus"/>
    <property type="evidence" value="ECO:0007669"/>
    <property type="project" value="UniProtKB-SubCell"/>
</dbReference>
<comment type="cofactor">
    <cofactor evidence="1">
        <name>Fe(2+)</name>
        <dbReference type="ChEBI" id="CHEBI:29033"/>
    </cofactor>
</comment>
<dbReference type="AlphaFoldDB" id="A0AAW1LS69"/>
<accession>A0AAW1LS69</accession>
<evidence type="ECO:0000256" key="5">
    <source>
        <dbReference type="ARBA" id="ARBA00023004"/>
    </source>
</evidence>
<reference evidence="10 11" key="1">
    <citation type="journal article" date="2024" name="BMC Genomics">
        <title>De novo assembly and annotation of Popillia japonica's genome with initial clues to its potential as an invasive pest.</title>
        <authorList>
            <person name="Cucini C."/>
            <person name="Boschi S."/>
            <person name="Funari R."/>
            <person name="Cardaioli E."/>
            <person name="Iannotti N."/>
            <person name="Marturano G."/>
            <person name="Paoli F."/>
            <person name="Bruttini M."/>
            <person name="Carapelli A."/>
            <person name="Frati F."/>
            <person name="Nardi F."/>
        </authorList>
    </citation>
    <scope>NUCLEOTIDE SEQUENCE [LARGE SCALE GENOMIC DNA]</scope>
    <source>
        <strain evidence="10">DMR45628</strain>
    </source>
</reference>
<keyword evidence="11" id="KW-1185">Reference proteome</keyword>
<feature type="transmembrane region" description="Helical" evidence="8">
    <location>
        <begin position="417"/>
        <end position="440"/>
    </location>
</feature>
<name>A0AAW1LS69_POPJA</name>
<evidence type="ECO:0000256" key="1">
    <source>
        <dbReference type="ARBA" id="ARBA00001954"/>
    </source>
</evidence>
<evidence type="ECO:0000256" key="7">
    <source>
        <dbReference type="SAM" id="Coils"/>
    </source>
</evidence>
<keyword evidence="8" id="KW-0812">Transmembrane</keyword>
<evidence type="ECO:0000256" key="6">
    <source>
        <dbReference type="ARBA" id="ARBA00023242"/>
    </source>
</evidence>
<dbReference type="InterPro" id="IPR041672">
    <property type="entry name" value="Bap31/Bap29_C"/>
</dbReference>
<keyword evidence="8" id="KW-0472">Membrane</keyword>
<comment type="subcellular location">
    <subcellularLocation>
        <location evidence="2">Nucleus</location>
    </subcellularLocation>
</comment>
<dbReference type="Pfam" id="PF13621">
    <property type="entry name" value="Cupin_8"/>
    <property type="match status" value="1"/>
</dbReference>
<evidence type="ECO:0000256" key="8">
    <source>
        <dbReference type="SAM" id="Phobius"/>
    </source>
</evidence>
<keyword evidence="6" id="KW-0539">Nucleus</keyword>
<evidence type="ECO:0000313" key="11">
    <source>
        <dbReference type="Proteomes" id="UP001458880"/>
    </source>
</evidence>
<gene>
    <name evidence="10" type="ORF">QE152_g12721</name>
</gene>
<dbReference type="EMBL" id="JASPKY010000117">
    <property type="protein sequence ID" value="KAK9736222.1"/>
    <property type="molecule type" value="Genomic_DNA"/>
</dbReference>
<proteinExistence type="predicted"/>
<feature type="domain" description="JmjC" evidence="9">
    <location>
        <begin position="260"/>
        <end position="426"/>
    </location>
</feature>
<dbReference type="InterPro" id="IPR041667">
    <property type="entry name" value="Cupin_8"/>
</dbReference>
<dbReference type="PANTHER" id="PTHR12461:SF106">
    <property type="entry name" value="BIFUNCTIONAL PEPTIDASE AND ARGINYL-HYDROXYLASE JMJD5"/>
    <property type="match status" value="1"/>
</dbReference>
<feature type="transmembrane region" description="Helical" evidence="8">
    <location>
        <begin position="460"/>
        <end position="479"/>
    </location>
</feature>
<dbReference type="PROSITE" id="PS51184">
    <property type="entry name" value="JMJC"/>
    <property type="match status" value="1"/>
</dbReference>
<keyword evidence="8" id="KW-1133">Transmembrane helix</keyword>
<feature type="transmembrane region" description="Helical" evidence="8">
    <location>
        <begin position="512"/>
        <end position="532"/>
    </location>
</feature>
<dbReference type="Pfam" id="PF18035">
    <property type="entry name" value="Bap31_Bap29_C"/>
    <property type="match status" value="1"/>
</dbReference>
<protein>
    <submittedName>
        <fullName evidence="10">Cupin-like domain</fullName>
    </submittedName>
</protein>
<evidence type="ECO:0000256" key="4">
    <source>
        <dbReference type="ARBA" id="ARBA00023002"/>
    </source>
</evidence>
<organism evidence="10 11">
    <name type="scientific">Popillia japonica</name>
    <name type="common">Japanese beetle</name>
    <dbReference type="NCBI Taxonomy" id="7064"/>
    <lineage>
        <taxon>Eukaryota</taxon>
        <taxon>Metazoa</taxon>
        <taxon>Ecdysozoa</taxon>
        <taxon>Arthropoda</taxon>
        <taxon>Hexapoda</taxon>
        <taxon>Insecta</taxon>
        <taxon>Pterygota</taxon>
        <taxon>Neoptera</taxon>
        <taxon>Endopterygota</taxon>
        <taxon>Coleoptera</taxon>
        <taxon>Polyphaga</taxon>
        <taxon>Scarabaeiformia</taxon>
        <taxon>Scarabaeidae</taxon>
        <taxon>Rutelinae</taxon>
        <taxon>Popillia</taxon>
    </lineage>
</organism>
<dbReference type="SUPFAM" id="SSF51197">
    <property type="entry name" value="Clavaminate synthase-like"/>
    <property type="match status" value="1"/>
</dbReference>
<dbReference type="SMART" id="SM00558">
    <property type="entry name" value="JmjC"/>
    <property type="match status" value="1"/>
</dbReference>
<evidence type="ECO:0000256" key="2">
    <source>
        <dbReference type="ARBA" id="ARBA00004123"/>
    </source>
</evidence>
<dbReference type="InterPro" id="IPR003347">
    <property type="entry name" value="JmjC_dom"/>
</dbReference>
<dbReference type="InterPro" id="IPR040463">
    <property type="entry name" value="BAP29/BAP31_N"/>
</dbReference>
<dbReference type="PANTHER" id="PTHR12461">
    <property type="entry name" value="HYPOXIA-INDUCIBLE FACTOR 1 ALPHA INHIBITOR-RELATED"/>
    <property type="match status" value="1"/>
</dbReference>
<keyword evidence="3" id="KW-0479">Metal-binding</keyword>
<keyword evidence="4" id="KW-0560">Oxidoreductase</keyword>
<sequence length="640" mass="73189">MEPISDISKKLSALAKGSDEFINSTQLHNPIILNTFKEVGETWRKNSINETHKLMIDSVVDYVHEQLHIGHWSSVPLSTKKAFTASSFLKAVVLLQLDTSEETLHDALKCLDLGILLGAPIESDNDLLTDAAKYINETLREIDVDNITVEKNLKRKRDLNCPKFDTLHGIEVVSKSLPTLELFMKEFYNCQVPVKIQGAINHWPAIHKWPDITYILGIAGNRTVPIEIGSQYSDENWSQKLMVLSEFVKKYYLSECDTIGYLAQHNLLDQIPELKKDICIPDYCVTSRGSGDEEATLEINAWFGPKGTISSLHFDPKDNLLAQVYGTKLVILFSPEDSQHLYPHSDQMLCNTSQVNPLKPDLAQFPEFTKAKMMKCLLEAGEMLYIPPKWWHYVVALEKSFSYNFVKNGRSEMSLQWTLIAGFLYFEIAVVLLLVLPVASPRKWNAFFKSKFLQGLQRQASVYFFIVLAILFLFLLDAIREIRKYSNPEHEPKQLEAEMQGSMRLFRAQRNFYISGFALFLSLVIRRLVILISSQAALSAQSEAAMRQAQSASTAARTLLQKGEQEYQNEKNESQSKDREINDLKEMINDLEEKLQHEIKDKSALKQQSENLHKEYDRLTEEYSKLQKQILSSGDTKKDD</sequence>